<evidence type="ECO:0000313" key="3">
    <source>
        <dbReference type="Proteomes" id="UP000236546"/>
    </source>
</evidence>
<feature type="compositionally biased region" description="Low complexity" evidence="1">
    <location>
        <begin position="97"/>
        <end position="111"/>
    </location>
</feature>
<evidence type="ECO:0000313" key="2">
    <source>
        <dbReference type="EMBL" id="PNP44458.1"/>
    </source>
</evidence>
<dbReference type="EMBL" id="MTYH01000031">
    <property type="protein sequence ID" value="PNP44458.1"/>
    <property type="molecule type" value="Genomic_DNA"/>
</dbReference>
<proteinExistence type="predicted"/>
<protein>
    <submittedName>
        <fullName evidence="2">Uncharacterized protein</fullName>
    </submittedName>
</protein>
<comment type="caution">
    <text evidence="2">The sequence shown here is derived from an EMBL/GenBank/DDBJ whole genome shotgun (WGS) entry which is preliminary data.</text>
</comment>
<gene>
    <name evidence="2" type="ORF">TGAMA5MH_03804</name>
</gene>
<dbReference type="OrthoDB" id="5245264at2759"/>
<sequence length="227" mass="26295">MFEMNRREVSVQAKRPFEPRMEEDSWARYKGVMCKIICIIYRTKQRPREERPPYAMTSAQKRYWKGFVKACSQYQALQKDHQAMLAAEEDCEERGESSASDSDGSSSTGEDVYNRIHDRIKENQESCRDMCARLIIAMLDHSLGDHQYDSVLISTLAVMGVRDDGGWHSALDYTPVLSAVIKVARIVVLYDVYTDRQAEIRTIMREKNMREADARQLGTSMFTRTRQ</sequence>
<name>A0A2K0TG04_9HYPO</name>
<dbReference type="AlphaFoldDB" id="A0A2K0TG04"/>
<evidence type="ECO:0000256" key="1">
    <source>
        <dbReference type="SAM" id="MobiDB-lite"/>
    </source>
</evidence>
<feature type="region of interest" description="Disordered" evidence="1">
    <location>
        <begin position="85"/>
        <end position="111"/>
    </location>
</feature>
<accession>A0A2K0TG04</accession>
<reference evidence="2 3" key="1">
    <citation type="submission" date="2017-02" db="EMBL/GenBank/DDBJ databases">
        <title>Genomes of Trichoderma spp. with biocontrol activity.</title>
        <authorList>
            <person name="Gardiner D."/>
            <person name="Kazan K."/>
            <person name="Vos C."/>
            <person name="Harvey P."/>
        </authorList>
    </citation>
    <scope>NUCLEOTIDE SEQUENCE [LARGE SCALE GENOMIC DNA]</scope>
    <source>
        <strain evidence="2 3">A5MH</strain>
    </source>
</reference>
<dbReference type="Proteomes" id="UP000236546">
    <property type="component" value="Unassembled WGS sequence"/>
</dbReference>
<organism evidence="2 3">
    <name type="scientific">Trichoderma gamsii</name>
    <dbReference type="NCBI Taxonomy" id="398673"/>
    <lineage>
        <taxon>Eukaryota</taxon>
        <taxon>Fungi</taxon>
        <taxon>Dikarya</taxon>
        <taxon>Ascomycota</taxon>
        <taxon>Pezizomycotina</taxon>
        <taxon>Sordariomycetes</taxon>
        <taxon>Hypocreomycetidae</taxon>
        <taxon>Hypocreales</taxon>
        <taxon>Hypocreaceae</taxon>
        <taxon>Trichoderma</taxon>
    </lineage>
</organism>